<dbReference type="Proteomes" id="UP000235145">
    <property type="component" value="Unassembled WGS sequence"/>
</dbReference>
<dbReference type="PANTHER" id="PTHR11804:SF83">
    <property type="entry name" value="LD37516P"/>
    <property type="match status" value="1"/>
</dbReference>
<evidence type="ECO:0000256" key="2">
    <source>
        <dbReference type="ARBA" id="ARBA00022723"/>
    </source>
</evidence>
<evidence type="ECO:0000256" key="5">
    <source>
        <dbReference type="ARBA" id="ARBA00023049"/>
    </source>
</evidence>
<keyword evidence="3 6" id="KW-0378">Hydrolase</keyword>
<dbReference type="GO" id="GO:0004222">
    <property type="term" value="F:metalloendopeptidase activity"/>
    <property type="evidence" value="ECO:0007669"/>
    <property type="project" value="InterPro"/>
</dbReference>
<dbReference type="Pfam" id="PF01432">
    <property type="entry name" value="Peptidase_M3"/>
    <property type="match status" value="1"/>
</dbReference>
<proteinExistence type="inferred from homology"/>
<dbReference type="InterPro" id="IPR001567">
    <property type="entry name" value="Pept_M3A_M3B_dom"/>
</dbReference>
<evidence type="ECO:0000256" key="1">
    <source>
        <dbReference type="ARBA" id="ARBA00022670"/>
    </source>
</evidence>
<dbReference type="Gene3D" id="1.10.1370.40">
    <property type="match status" value="1"/>
</dbReference>
<comment type="cofactor">
    <cofactor evidence="6">
        <name>Zn(2+)</name>
        <dbReference type="ChEBI" id="CHEBI:29105"/>
    </cofactor>
    <text evidence="6">Binds 1 zinc ion.</text>
</comment>
<sequence length="114" mass="12792">MPPVGTVFHEFGNALQHMLTKQDEGLVAGIHGIEWDAVELPSQFMENWDTLMSIAKHYETGETLPEEIYQKLLAARTFRAGTLSLRQWPEVLSADAFSAFEDAGLNDDKIKNLT</sequence>
<evidence type="ECO:0000256" key="6">
    <source>
        <dbReference type="RuleBase" id="RU003435"/>
    </source>
</evidence>
<dbReference type="InterPro" id="IPR045090">
    <property type="entry name" value="Pept_M3A_M3B"/>
</dbReference>
<organism evidence="8 9">
    <name type="scientific">Lactuca sativa</name>
    <name type="common">Garden lettuce</name>
    <dbReference type="NCBI Taxonomy" id="4236"/>
    <lineage>
        <taxon>Eukaryota</taxon>
        <taxon>Viridiplantae</taxon>
        <taxon>Streptophyta</taxon>
        <taxon>Embryophyta</taxon>
        <taxon>Tracheophyta</taxon>
        <taxon>Spermatophyta</taxon>
        <taxon>Magnoliopsida</taxon>
        <taxon>eudicotyledons</taxon>
        <taxon>Gunneridae</taxon>
        <taxon>Pentapetalae</taxon>
        <taxon>asterids</taxon>
        <taxon>campanulids</taxon>
        <taxon>Asterales</taxon>
        <taxon>Asteraceae</taxon>
        <taxon>Cichorioideae</taxon>
        <taxon>Cichorieae</taxon>
        <taxon>Lactucinae</taxon>
        <taxon>Lactuca</taxon>
    </lineage>
</organism>
<keyword evidence="5 6" id="KW-0482">Metalloprotease</keyword>
<keyword evidence="2 6" id="KW-0479">Metal-binding</keyword>
<dbReference type="GO" id="GO:0006508">
    <property type="term" value="P:proteolysis"/>
    <property type="evidence" value="ECO:0007669"/>
    <property type="project" value="UniProtKB-KW"/>
</dbReference>
<feature type="domain" description="Peptidase M3A/M3B catalytic" evidence="7">
    <location>
        <begin position="4"/>
        <end position="87"/>
    </location>
</feature>
<evidence type="ECO:0000256" key="4">
    <source>
        <dbReference type="ARBA" id="ARBA00022833"/>
    </source>
</evidence>
<keyword evidence="9" id="KW-1185">Reference proteome</keyword>
<evidence type="ECO:0000313" key="9">
    <source>
        <dbReference type="Proteomes" id="UP000235145"/>
    </source>
</evidence>
<dbReference type="EMBL" id="NBSK02000002">
    <property type="protein sequence ID" value="KAJ0222642.1"/>
    <property type="molecule type" value="Genomic_DNA"/>
</dbReference>
<comment type="caution">
    <text evidence="8">The sequence shown here is derived from an EMBL/GenBank/DDBJ whole genome shotgun (WGS) entry which is preliminary data.</text>
</comment>
<name>A0A9R1WGY5_LACSA</name>
<reference evidence="8 9" key="1">
    <citation type="journal article" date="2017" name="Nat. Commun.">
        <title>Genome assembly with in vitro proximity ligation data and whole-genome triplication in lettuce.</title>
        <authorList>
            <person name="Reyes-Chin-Wo S."/>
            <person name="Wang Z."/>
            <person name="Yang X."/>
            <person name="Kozik A."/>
            <person name="Arikit S."/>
            <person name="Song C."/>
            <person name="Xia L."/>
            <person name="Froenicke L."/>
            <person name="Lavelle D.O."/>
            <person name="Truco M.J."/>
            <person name="Xia R."/>
            <person name="Zhu S."/>
            <person name="Xu C."/>
            <person name="Xu H."/>
            <person name="Xu X."/>
            <person name="Cox K."/>
            <person name="Korf I."/>
            <person name="Meyers B.C."/>
            <person name="Michelmore R.W."/>
        </authorList>
    </citation>
    <scope>NUCLEOTIDE SEQUENCE [LARGE SCALE GENOMIC DNA]</scope>
    <source>
        <strain evidence="9">cv. Salinas</strain>
        <tissue evidence="8">Seedlings</tissue>
    </source>
</reference>
<dbReference type="PANTHER" id="PTHR11804">
    <property type="entry name" value="PROTEASE M3 THIMET OLIGOPEPTIDASE-RELATED"/>
    <property type="match status" value="1"/>
</dbReference>
<evidence type="ECO:0000313" key="8">
    <source>
        <dbReference type="EMBL" id="KAJ0222642.1"/>
    </source>
</evidence>
<gene>
    <name evidence="8" type="ORF">LSAT_V11C200079780</name>
</gene>
<keyword evidence="1 6" id="KW-0645">Protease</keyword>
<keyword evidence="4 6" id="KW-0862">Zinc</keyword>
<dbReference type="GO" id="GO:0046872">
    <property type="term" value="F:metal ion binding"/>
    <property type="evidence" value="ECO:0007669"/>
    <property type="project" value="UniProtKB-UniRule"/>
</dbReference>
<accession>A0A9R1WGY5</accession>
<dbReference type="AlphaFoldDB" id="A0A9R1WGY5"/>
<protein>
    <recommendedName>
        <fullName evidence="7">Peptidase M3A/M3B catalytic domain-containing protein</fullName>
    </recommendedName>
</protein>
<dbReference type="SUPFAM" id="SSF55486">
    <property type="entry name" value="Metalloproteases ('zincins'), catalytic domain"/>
    <property type="match status" value="1"/>
</dbReference>
<comment type="similarity">
    <text evidence="6">Belongs to the peptidase M3 family.</text>
</comment>
<evidence type="ECO:0000259" key="7">
    <source>
        <dbReference type="Pfam" id="PF01432"/>
    </source>
</evidence>
<evidence type="ECO:0000256" key="3">
    <source>
        <dbReference type="ARBA" id="ARBA00022801"/>
    </source>
</evidence>